<dbReference type="SUPFAM" id="SSF52540">
    <property type="entry name" value="P-loop containing nucleoside triphosphate hydrolases"/>
    <property type="match status" value="1"/>
</dbReference>
<keyword evidence="13" id="KW-1185">Reference proteome</keyword>
<proteinExistence type="predicted"/>
<dbReference type="InterPro" id="IPR011868">
    <property type="entry name" value="ModC_ABC_ATP-bd"/>
</dbReference>
<dbReference type="GO" id="GO:0005524">
    <property type="term" value="F:ATP binding"/>
    <property type="evidence" value="ECO:0007669"/>
    <property type="project" value="UniProtKB-KW"/>
</dbReference>
<feature type="domain" description="Mop" evidence="11">
    <location>
        <begin position="302"/>
        <end position="366"/>
    </location>
</feature>
<dbReference type="AlphaFoldDB" id="A0A7H9BMT7"/>
<evidence type="ECO:0000256" key="5">
    <source>
        <dbReference type="ARBA" id="ARBA00022741"/>
    </source>
</evidence>
<keyword evidence="7" id="KW-1278">Translocase</keyword>
<dbReference type="PROSITE" id="PS51866">
    <property type="entry name" value="MOP"/>
    <property type="match status" value="1"/>
</dbReference>
<evidence type="ECO:0000256" key="2">
    <source>
        <dbReference type="ARBA" id="ARBA00022475"/>
    </source>
</evidence>
<evidence type="ECO:0000259" key="11">
    <source>
        <dbReference type="PROSITE" id="PS51866"/>
    </source>
</evidence>
<dbReference type="InterPro" id="IPR017871">
    <property type="entry name" value="ABC_transporter-like_CS"/>
</dbReference>
<dbReference type="InterPro" id="IPR003593">
    <property type="entry name" value="AAA+_ATPase"/>
</dbReference>
<sequence>MILQNSISCELNAQLGDFSLDVALTLPARGVSVLFGPSGCGKTTVLRAIAGLEPRVSGVVNIAGEVWQDQATFIPPYRRGVGMVFQQPSLFAHLTVEQNLQFGLKRTPAAQRRVGYERAVDLLGIAHLLPRQPDKLSGGEQQRVAIARALLASPTLLLLDEPLAALDAPRKAELLPYLASLNRELNIPLVYVTHAMDEVSQLADYLVLMSAGRVRAQGPLAATLAQPDLPPEFADELSTILDTRVTALCDDFYLTTLAFGADGVAGAGGELRVPTKHHHIGQPQRLRIFARDISIATSEHVDTSIVNRLPATIAALIPTSHPAHVLVQLDVNGTLLMARITAYSQVSLDLSVGQRVWAQVKAVALL</sequence>
<keyword evidence="1" id="KW-0813">Transport</keyword>
<dbReference type="NCBIfam" id="TIGR02142">
    <property type="entry name" value="modC_ABC"/>
    <property type="match status" value="1"/>
</dbReference>
<dbReference type="Gene3D" id="2.40.50.100">
    <property type="match status" value="1"/>
</dbReference>
<dbReference type="InterPro" id="IPR005116">
    <property type="entry name" value="Transp-assoc_OB_typ1"/>
</dbReference>
<dbReference type="Gene3D" id="3.40.50.300">
    <property type="entry name" value="P-loop containing nucleotide triphosphate hydrolases"/>
    <property type="match status" value="1"/>
</dbReference>
<dbReference type="Pfam" id="PF00005">
    <property type="entry name" value="ABC_tran"/>
    <property type="match status" value="1"/>
</dbReference>
<evidence type="ECO:0000256" key="1">
    <source>
        <dbReference type="ARBA" id="ARBA00022448"/>
    </source>
</evidence>
<keyword evidence="6 12" id="KW-0067">ATP-binding</keyword>
<dbReference type="GO" id="GO:0015098">
    <property type="term" value="F:molybdate ion transmembrane transporter activity"/>
    <property type="evidence" value="ECO:0007669"/>
    <property type="project" value="InterPro"/>
</dbReference>
<dbReference type="PANTHER" id="PTHR43514:SF10">
    <property type="entry name" value="MOLYBDENUM IMPORT ATP-BINDING PROTEIN MODC 2"/>
    <property type="match status" value="1"/>
</dbReference>
<dbReference type="EMBL" id="CP058627">
    <property type="protein sequence ID" value="QLG89401.1"/>
    <property type="molecule type" value="Genomic_DNA"/>
</dbReference>
<dbReference type="InterPro" id="IPR008995">
    <property type="entry name" value="Mo/tungstate-bd_C_term_dom"/>
</dbReference>
<gene>
    <name evidence="12" type="primary">modC</name>
    <name evidence="12" type="ORF">HQ393_14735</name>
</gene>
<dbReference type="InterPro" id="IPR003439">
    <property type="entry name" value="ABC_transporter-like_ATP-bd"/>
</dbReference>
<dbReference type="Pfam" id="PF03459">
    <property type="entry name" value="TOBE"/>
    <property type="match status" value="1"/>
</dbReference>
<dbReference type="PROSITE" id="PS00211">
    <property type="entry name" value="ABC_TRANSPORTER_1"/>
    <property type="match status" value="1"/>
</dbReference>
<protein>
    <submittedName>
        <fullName evidence="12">Molybdenum ABC transporter ATP-binding protein</fullName>
    </submittedName>
</protein>
<dbReference type="GO" id="GO:0016887">
    <property type="term" value="F:ATP hydrolysis activity"/>
    <property type="evidence" value="ECO:0007669"/>
    <property type="project" value="InterPro"/>
</dbReference>
<evidence type="ECO:0000256" key="4">
    <source>
        <dbReference type="ARBA" id="ARBA00022519"/>
    </source>
</evidence>
<evidence type="ECO:0000256" key="7">
    <source>
        <dbReference type="ARBA" id="ARBA00022967"/>
    </source>
</evidence>
<dbReference type="KEGG" id="chiz:HQ393_14735"/>
<evidence type="ECO:0000313" key="12">
    <source>
        <dbReference type="EMBL" id="QLG89401.1"/>
    </source>
</evidence>
<dbReference type="SMART" id="SM00382">
    <property type="entry name" value="AAA"/>
    <property type="match status" value="1"/>
</dbReference>
<organism evidence="12 13">
    <name type="scientific">Chitinibacter bivalviorum</name>
    <dbReference type="NCBI Taxonomy" id="2739434"/>
    <lineage>
        <taxon>Bacteria</taxon>
        <taxon>Pseudomonadati</taxon>
        <taxon>Pseudomonadota</taxon>
        <taxon>Betaproteobacteria</taxon>
        <taxon>Neisseriales</taxon>
        <taxon>Chitinibacteraceae</taxon>
        <taxon>Chitinibacter</taxon>
    </lineage>
</organism>
<dbReference type="InterPro" id="IPR050334">
    <property type="entry name" value="Molybdenum_import_ModC"/>
</dbReference>
<dbReference type="GO" id="GO:0016020">
    <property type="term" value="C:membrane"/>
    <property type="evidence" value="ECO:0007669"/>
    <property type="project" value="InterPro"/>
</dbReference>
<evidence type="ECO:0000256" key="9">
    <source>
        <dbReference type="PROSITE-ProRule" id="PRU01213"/>
    </source>
</evidence>
<reference evidence="12 13" key="1">
    <citation type="submission" date="2020-07" db="EMBL/GenBank/DDBJ databases">
        <title>Complete genome sequence of Chitinibacter sp. 2T18.</title>
        <authorList>
            <person name="Bae J.-W."/>
            <person name="Choi J.-W."/>
        </authorList>
    </citation>
    <scope>NUCLEOTIDE SEQUENCE [LARGE SCALE GENOMIC DNA]</scope>
    <source>
        <strain evidence="12 13">2T18</strain>
    </source>
</reference>
<name>A0A7H9BMT7_9NEIS</name>
<dbReference type="InterPro" id="IPR004606">
    <property type="entry name" value="Mop_domain"/>
</dbReference>
<dbReference type="PANTHER" id="PTHR43514">
    <property type="entry name" value="ABC TRANSPORTER I FAMILY MEMBER 10"/>
    <property type="match status" value="1"/>
</dbReference>
<dbReference type="InterPro" id="IPR027417">
    <property type="entry name" value="P-loop_NTPase"/>
</dbReference>
<keyword evidence="2" id="KW-1003">Cell membrane</keyword>
<keyword evidence="4" id="KW-0997">Cell inner membrane</keyword>
<evidence type="ECO:0000256" key="8">
    <source>
        <dbReference type="ARBA" id="ARBA00023136"/>
    </source>
</evidence>
<dbReference type="RefSeq" id="WP_179356009.1">
    <property type="nucleotide sequence ID" value="NZ_CP058627.1"/>
</dbReference>
<dbReference type="PROSITE" id="PS50893">
    <property type="entry name" value="ABC_TRANSPORTER_2"/>
    <property type="match status" value="1"/>
</dbReference>
<evidence type="ECO:0000256" key="3">
    <source>
        <dbReference type="ARBA" id="ARBA00022505"/>
    </source>
</evidence>
<dbReference type="GO" id="GO:0140359">
    <property type="term" value="F:ABC-type transporter activity"/>
    <property type="evidence" value="ECO:0007669"/>
    <property type="project" value="InterPro"/>
</dbReference>
<evidence type="ECO:0000313" key="13">
    <source>
        <dbReference type="Proteomes" id="UP000509597"/>
    </source>
</evidence>
<evidence type="ECO:0000259" key="10">
    <source>
        <dbReference type="PROSITE" id="PS50893"/>
    </source>
</evidence>
<feature type="domain" description="ABC transporter" evidence="10">
    <location>
        <begin position="2"/>
        <end position="236"/>
    </location>
</feature>
<keyword evidence="3 9" id="KW-0500">Molybdenum</keyword>
<keyword evidence="8" id="KW-0472">Membrane</keyword>
<accession>A0A7H9BMT7</accession>
<keyword evidence="5" id="KW-0547">Nucleotide-binding</keyword>
<evidence type="ECO:0000256" key="6">
    <source>
        <dbReference type="ARBA" id="ARBA00022840"/>
    </source>
</evidence>
<dbReference type="Proteomes" id="UP000509597">
    <property type="component" value="Chromosome"/>
</dbReference>
<dbReference type="SUPFAM" id="SSF50331">
    <property type="entry name" value="MOP-like"/>
    <property type="match status" value="1"/>
</dbReference>